<dbReference type="Proteomes" id="UP000186341">
    <property type="component" value="Unassembled WGS sequence"/>
</dbReference>
<dbReference type="AlphaFoldDB" id="A0A1U7NE98"/>
<evidence type="ECO:0000313" key="5">
    <source>
        <dbReference type="Proteomes" id="UP000186341"/>
    </source>
</evidence>
<name>A0A1U7NE98_9FIRM</name>
<feature type="chain" id="PRO_5038414616" evidence="2">
    <location>
        <begin position="24"/>
        <end position="260"/>
    </location>
</feature>
<comment type="caution">
    <text evidence="4">The sequence shown here is derived from an EMBL/GenBank/DDBJ whole genome shotgun (WGS) entry which is preliminary data.</text>
</comment>
<dbReference type="SMART" id="SM00062">
    <property type="entry name" value="PBPb"/>
    <property type="match status" value="1"/>
</dbReference>
<dbReference type="InterPro" id="IPR001638">
    <property type="entry name" value="Solute-binding_3/MltF_N"/>
</dbReference>
<dbReference type="RefSeq" id="WP_075820611.1">
    <property type="nucleotide sequence ID" value="NZ_CAJUTZ010000005.1"/>
</dbReference>
<dbReference type="OrthoDB" id="9774451at2"/>
<feature type="domain" description="Solute-binding protein family 3/N-terminal" evidence="3">
    <location>
        <begin position="39"/>
        <end position="258"/>
    </location>
</feature>
<proteinExistence type="predicted"/>
<reference evidence="4 5" key="1">
    <citation type="submission" date="2016-11" db="EMBL/GenBank/DDBJ databases">
        <title>Description of two novel members of the family Erysipelotrichaceae: Ileibacterium lipovorans gen. nov., sp. nov. and Dubosiella newyorkensis, gen. nov., sp. nov.</title>
        <authorList>
            <person name="Cox L.M."/>
            <person name="Sohn J."/>
            <person name="Tyrrell K.L."/>
            <person name="Citron D.M."/>
            <person name="Lawson P.A."/>
            <person name="Patel N.B."/>
            <person name="Iizumi T."/>
            <person name="Perez-Perez G.I."/>
            <person name="Goldstein E.J."/>
            <person name="Blaser M.J."/>
        </authorList>
    </citation>
    <scope>NUCLEOTIDE SEQUENCE [LARGE SCALE GENOMIC DNA]</scope>
    <source>
        <strain evidence="4 5">NYU-BL-A3</strain>
    </source>
</reference>
<dbReference type="PANTHER" id="PTHR35936:SF17">
    <property type="entry name" value="ARGININE-BINDING EXTRACELLULAR PROTEIN ARTP"/>
    <property type="match status" value="1"/>
</dbReference>
<dbReference type="SUPFAM" id="SSF53850">
    <property type="entry name" value="Periplasmic binding protein-like II"/>
    <property type="match status" value="1"/>
</dbReference>
<keyword evidence="5" id="KW-1185">Reference proteome</keyword>
<sequence length="260" mass="28073">MKKLMTVLAAGSMALTLAACSNAGSNDAAGSEAPAEAKEILIGISPDYPPYESKNTAGEIEGFDVDMTKWLFDYLNENGYNYTYDFEELSFDTIISSLQAGQIDLGISGFTYDEDREGIFSDSYYDSAQVIVVKADSDIASSADLAGKKVGAQQGTTGETVAGTVDAADVQAISDAKVLMENLKADGIDAVIIDKAVADSYAANGEYKVLDEELLDEENLIYTTEDHKELLDQINTAIKAFKESDDYTKLTEKWFVASNE</sequence>
<protein>
    <submittedName>
        <fullName evidence="4">Arginine-binding protein</fullName>
    </submittedName>
</protein>
<dbReference type="Pfam" id="PF00497">
    <property type="entry name" value="SBP_bac_3"/>
    <property type="match status" value="1"/>
</dbReference>
<dbReference type="PROSITE" id="PS51257">
    <property type="entry name" value="PROKAR_LIPOPROTEIN"/>
    <property type="match status" value="1"/>
</dbReference>
<feature type="signal peptide" evidence="2">
    <location>
        <begin position="1"/>
        <end position="23"/>
    </location>
</feature>
<accession>A0A1U7NE98</accession>
<dbReference type="GeneID" id="82203435"/>
<dbReference type="PANTHER" id="PTHR35936">
    <property type="entry name" value="MEMBRANE-BOUND LYTIC MUREIN TRANSGLYCOSYLASE F"/>
    <property type="match status" value="1"/>
</dbReference>
<evidence type="ECO:0000313" key="4">
    <source>
        <dbReference type="EMBL" id="OLU37815.1"/>
    </source>
</evidence>
<dbReference type="EMBL" id="MPJW01000189">
    <property type="protein sequence ID" value="OLU37815.1"/>
    <property type="molecule type" value="Genomic_DNA"/>
</dbReference>
<evidence type="ECO:0000256" key="1">
    <source>
        <dbReference type="ARBA" id="ARBA00022729"/>
    </source>
</evidence>
<gene>
    <name evidence="4" type="ORF">BO222_09720</name>
</gene>
<evidence type="ECO:0000259" key="3">
    <source>
        <dbReference type="SMART" id="SM00062"/>
    </source>
</evidence>
<evidence type="ECO:0000256" key="2">
    <source>
        <dbReference type="SAM" id="SignalP"/>
    </source>
</evidence>
<dbReference type="Gene3D" id="3.40.190.10">
    <property type="entry name" value="Periplasmic binding protein-like II"/>
    <property type="match status" value="2"/>
</dbReference>
<keyword evidence="1 2" id="KW-0732">Signal</keyword>
<organism evidence="4 5">
    <name type="scientific">Ileibacterium valens</name>
    <dbReference type="NCBI Taxonomy" id="1862668"/>
    <lineage>
        <taxon>Bacteria</taxon>
        <taxon>Bacillati</taxon>
        <taxon>Bacillota</taxon>
        <taxon>Erysipelotrichia</taxon>
        <taxon>Erysipelotrichales</taxon>
        <taxon>Erysipelotrichaceae</taxon>
        <taxon>Ileibacterium</taxon>
    </lineage>
</organism>